<dbReference type="InterPro" id="IPR042100">
    <property type="entry name" value="Bug_dom1"/>
</dbReference>
<dbReference type="PIRSF" id="PIRSF017082">
    <property type="entry name" value="YflP"/>
    <property type="match status" value="1"/>
</dbReference>
<dbReference type="Gene3D" id="3.40.190.150">
    <property type="entry name" value="Bordetella uptake gene, domain 1"/>
    <property type="match status" value="1"/>
</dbReference>
<dbReference type="InterPro" id="IPR006311">
    <property type="entry name" value="TAT_signal"/>
</dbReference>
<accession>A0A433MML7</accession>
<dbReference type="PANTHER" id="PTHR42928:SF5">
    <property type="entry name" value="BLR1237 PROTEIN"/>
    <property type="match status" value="1"/>
</dbReference>
<protein>
    <submittedName>
        <fullName evidence="3">Tripartite tricarboxylate transporter substrate binding protein</fullName>
    </submittedName>
</protein>
<dbReference type="PROSITE" id="PS51318">
    <property type="entry name" value="TAT"/>
    <property type="match status" value="1"/>
</dbReference>
<dbReference type="EMBL" id="RXFT01000008">
    <property type="protein sequence ID" value="RUR69226.1"/>
    <property type="molecule type" value="Genomic_DNA"/>
</dbReference>
<comment type="similarity">
    <text evidence="1">Belongs to the UPF0065 (bug) family.</text>
</comment>
<evidence type="ECO:0000256" key="2">
    <source>
        <dbReference type="SAM" id="SignalP"/>
    </source>
</evidence>
<dbReference type="Pfam" id="PF03401">
    <property type="entry name" value="TctC"/>
    <property type="match status" value="1"/>
</dbReference>
<dbReference type="AlphaFoldDB" id="A0A433MML7"/>
<feature type="signal peptide" evidence="2">
    <location>
        <begin position="1"/>
        <end position="29"/>
    </location>
</feature>
<comment type="caution">
    <text evidence="3">The sequence shown here is derived from an EMBL/GenBank/DDBJ whole genome shotgun (WGS) entry which is preliminary data.</text>
</comment>
<dbReference type="Gene3D" id="3.40.190.10">
    <property type="entry name" value="Periplasmic binding protein-like II"/>
    <property type="match status" value="1"/>
</dbReference>
<proteinExistence type="inferred from homology"/>
<evidence type="ECO:0000256" key="1">
    <source>
        <dbReference type="ARBA" id="ARBA00006987"/>
    </source>
</evidence>
<name>A0A433MML7_9BURK</name>
<keyword evidence="2" id="KW-0732">Signal</keyword>
<dbReference type="OrthoDB" id="8678477at2"/>
<sequence length="329" mass="33522">MFNQKSSRRAFLQCAASLAACAALHPAIAQNRFPSKPITLVVPFAPGGNVDIVARSLSVPLTRLVGQSVIIDNRAGGGGAVGTGAVARAEPDGHTLLVATPGQLGTLPEIIKVPYKADSLTPVALLSRTPVVVVVRANDPRFKTAADFLKVAKAASQSVTVGHAGPGSPNHLALLQFEDSAKAQVNAVPYKGSGPALVDLMGGQIDAVVDQITSSTPHIKSGALRALIVLGPQAGGLLANVPTLAQLGLPSFDATTFVGLFAPRGTPAASVASLQDWATKAVAQPEFSNVIRDLGSEPVGGPGAALQKLVNAEAALAAQMVKQGRLKSD</sequence>
<evidence type="ECO:0000313" key="4">
    <source>
        <dbReference type="Proteomes" id="UP000281118"/>
    </source>
</evidence>
<organism evidence="3 4">
    <name type="scientific">Variovorax guangxiensis</name>
    <dbReference type="NCBI Taxonomy" id="1775474"/>
    <lineage>
        <taxon>Bacteria</taxon>
        <taxon>Pseudomonadati</taxon>
        <taxon>Pseudomonadota</taxon>
        <taxon>Betaproteobacteria</taxon>
        <taxon>Burkholderiales</taxon>
        <taxon>Comamonadaceae</taxon>
        <taxon>Variovorax</taxon>
    </lineage>
</organism>
<gene>
    <name evidence="3" type="ORF">EJP67_19405</name>
</gene>
<dbReference type="InterPro" id="IPR005064">
    <property type="entry name" value="BUG"/>
</dbReference>
<dbReference type="RefSeq" id="WP_126023341.1">
    <property type="nucleotide sequence ID" value="NZ_RXFT01000008.1"/>
</dbReference>
<dbReference type="Proteomes" id="UP000281118">
    <property type="component" value="Unassembled WGS sequence"/>
</dbReference>
<reference evidence="3 4" key="1">
    <citation type="submission" date="2018-12" db="EMBL/GenBank/DDBJ databases">
        <title>The genome sequences of Variovorax guangxiensis DSM 27352.</title>
        <authorList>
            <person name="Gao J."/>
            <person name="Sun J."/>
        </authorList>
    </citation>
    <scope>NUCLEOTIDE SEQUENCE [LARGE SCALE GENOMIC DNA]</scope>
    <source>
        <strain evidence="3 4">DSM 27352</strain>
    </source>
</reference>
<dbReference type="SUPFAM" id="SSF53850">
    <property type="entry name" value="Periplasmic binding protein-like II"/>
    <property type="match status" value="1"/>
</dbReference>
<dbReference type="PANTHER" id="PTHR42928">
    <property type="entry name" value="TRICARBOXYLATE-BINDING PROTEIN"/>
    <property type="match status" value="1"/>
</dbReference>
<dbReference type="CDD" id="cd07012">
    <property type="entry name" value="PBP2_Bug_TTT"/>
    <property type="match status" value="1"/>
</dbReference>
<evidence type="ECO:0000313" key="3">
    <source>
        <dbReference type="EMBL" id="RUR69226.1"/>
    </source>
</evidence>
<feature type="chain" id="PRO_5019525647" evidence="2">
    <location>
        <begin position="30"/>
        <end position="329"/>
    </location>
</feature>
<dbReference type="PROSITE" id="PS51257">
    <property type="entry name" value="PROKAR_LIPOPROTEIN"/>
    <property type="match status" value="1"/>
</dbReference>